<protein>
    <submittedName>
        <fullName evidence="2">YlxR family protein</fullName>
    </submittedName>
</protein>
<dbReference type="InterPro" id="IPR007393">
    <property type="entry name" value="YlxR_dom"/>
</dbReference>
<name>A0ABY3W3U7_9MICC</name>
<gene>
    <name evidence="2" type="ORF">MNQ99_12670</name>
</gene>
<dbReference type="EMBL" id="CP093326">
    <property type="protein sequence ID" value="UNK44814.1"/>
    <property type="molecule type" value="Genomic_DNA"/>
</dbReference>
<evidence type="ECO:0000313" key="3">
    <source>
        <dbReference type="Proteomes" id="UP000829069"/>
    </source>
</evidence>
<feature type="domain" description="YlxR" evidence="1">
    <location>
        <begin position="13"/>
        <end position="90"/>
    </location>
</feature>
<dbReference type="CDD" id="cd00279">
    <property type="entry name" value="YlxR"/>
    <property type="match status" value="1"/>
</dbReference>
<dbReference type="InterPro" id="IPR035931">
    <property type="entry name" value="YlxR-like_sf"/>
</dbReference>
<dbReference type="Pfam" id="PF04296">
    <property type="entry name" value="YlxR"/>
    <property type="match status" value="1"/>
</dbReference>
<dbReference type="PANTHER" id="PTHR34215:SF1">
    <property type="entry name" value="YLXR DOMAIN-CONTAINING PROTEIN"/>
    <property type="match status" value="1"/>
</dbReference>
<evidence type="ECO:0000313" key="2">
    <source>
        <dbReference type="EMBL" id="UNK44814.1"/>
    </source>
</evidence>
<organism evidence="2 3">
    <name type="scientific">Arthrobacter sulfonylureivorans</name>
    <dbReference type="NCBI Taxonomy" id="2486855"/>
    <lineage>
        <taxon>Bacteria</taxon>
        <taxon>Bacillati</taxon>
        <taxon>Actinomycetota</taxon>
        <taxon>Actinomycetes</taxon>
        <taxon>Micrococcales</taxon>
        <taxon>Micrococcaceae</taxon>
        <taxon>Arthrobacter</taxon>
    </lineage>
</organism>
<proteinExistence type="predicted"/>
<keyword evidence="3" id="KW-1185">Reference proteome</keyword>
<dbReference type="Gene3D" id="3.30.1230.10">
    <property type="entry name" value="YlxR-like"/>
    <property type="match status" value="1"/>
</dbReference>
<dbReference type="InterPro" id="IPR037465">
    <property type="entry name" value="YlxR"/>
</dbReference>
<dbReference type="Proteomes" id="UP000829069">
    <property type="component" value="Chromosome"/>
</dbReference>
<accession>A0ABY3W3U7</accession>
<evidence type="ECO:0000259" key="1">
    <source>
        <dbReference type="Pfam" id="PF04296"/>
    </source>
</evidence>
<reference evidence="2 3" key="1">
    <citation type="submission" date="2022-03" db="EMBL/GenBank/DDBJ databases">
        <title>Isotopic signatures of nitrous oxide derived from detoxification processes.</title>
        <authorList>
            <person name="Behrendt U."/>
            <person name="Buchen C."/>
            <person name="Well R."/>
            <person name="Ulrich A."/>
            <person name="Rohe L."/>
            <person name="Kolb S."/>
            <person name="Schloter M."/>
            <person name="Horn M.A."/>
            <person name="Augustin J."/>
        </authorList>
    </citation>
    <scope>NUCLEOTIDE SEQUENCE [LARGE SCALE GENOMIC DNA]</scope>
    <source>
        <strain evidence="2 3">S4-C24</strain>
    </source>
</reference>
<dbReference type="SUPFAM" id="SSF64376">
    <property type="entry name" value="YlxR-like"/>
    <property type="match status" value="1"/>
</dbReference>
<sequence length="108" mass="11954">MQARAHEAAPPKRTCIGCRRREDQAVLLRLAVEDIGGVATVVVDPVRRRPGRGAWMHREPECVELAVKRRAFGRAFRANVDSSAVIDQLRAHDEAATTAGPRHPNRPT</sequence>
<dbReference type="RefSeq" id="WP_241913177.1">
    <property type="nucleotide sequence ID" value="NZ_CP093326.1"/>
</dbReference>
<dbReference type="PANTHER" id="PTHR34215">
    <property type="entry name" value="BLL0784 PROTEIN"/>
    <property type="match status" value="1"/>
</dbReference>